<dbReference type="GO" id="GO:0006508">
    <property type="term" value="P:proteolysis"/>
    <property type="evidence" value="ECO:0007669"/>
    <property type="project" value="UniProtKB-KW"/>
</dbReference>
<protein>
    <submittedName>
        <fullName evidence="11">Metalloendo ase 2-MMP-like</fullName>
    </submittedName>
</protein>
<evidence type="ECO:0000256" key="6">
    <source>
        <dbReference type="ARBA" id="ARBA00022833"/>
    </source>
</evidence>
<dbReference type="GO" id="GO:0030198">
    <property type="term" value="P:extracellular matrix organization"/>
    <property type="evidence" value="ECO:0007669"/>
    <property type="project" value="TreeGrafter"/>
</dbReference>
<evidence type="ECO:0000256" key="1">
    <source>
        <dbReference type="ARBA" id="ARBA00001947"/>
    </source>
</evidence>
<organism evidence="11 12">
    <name type="scientific">Olea europaea subsp. europaea</name>
    <dbReference type="NCBI Taxonomy" id="158383"/>
    <lineage>
        <taxon>Eukaryota</taxon>
        <taxon>Viridiplantae</taxon>
        <taxon>Streptophyta</taxon>
        <taxon>Embryophyta</taxon>
        <taxon>Tracheophyta</taxon>
        <taxon>Spermatophyta</taxon>
        <taxon>Magnoliopsida</taxon>
        <taxon>eudicotyledons</taxon>
        <taxon>Gunneridae</taxon>
        <taxon>Pentapetalae</taxon>
        <taxon>asterids</taxon>
        <taxon>lamiids</taxon>
        <taxon>Lamiales</taxon>
        <taxon>Oleaceae</taxon>
        <taxon>Oleeae</taxon>
        <taxon>Olea</taxon>
    </lineage>
</organism>
<dbReference type="OrthoDB" id="1743387at2759"/>
<dbReference type="GO" id="GO:0031012">
    <property type="term" value="C:extracellular matrix"/>
    <property type="evidence" value="ECO:0007669"/>
    <property type="project" value="InterPro"/>
</dbReference>
<dbReference type="GO" id="GO:0004222">
    <property type="term" value="F:metalloendopeptidase activity"/>
    <property type="evidence" value="ECO:0007669"/>
    <property type="project" value="InterPro"/>
</dbReference>
<gene>
    <name evidence="11" type="ORF">OLEA9_A099635</name>
</gene>
<keyword evidence="8" id="KW-0865">Zymogen</keyword>
<dbReference type="Proteomes" id="UP000594638">
    <property type="component" value="Unassembled WGS sequence"/>
</dbReference>
<keyword evidence="7" id="KW-0482">Metalloprotease</keyword>
<evidence type="ECO:0000313" key="12">
    <source>
        <dbReference type="Proteomes" id="UP000594638"/>
    </source>
</evidence>
<evidence type="ECO:0000256" key="7">
    <source>
        <dbReference type="ARBA" id="ARBA00023049"/>
    </source>
</evidence>
<proteinExistence type="predicted"/>
<dbReference type="Gene3D" id="1.10.101.10">
    <property type="entry name" value="PGBD-like superfamily/PGBD"/>
    <property type="match status" value="1"/>
</dbReference>
<dbReference type="PROSITE" id="PS00546">
    <property type="entry name" value="CYSTEINE_SWITCH"/>
    <property type="match status" value="1"/>
</dbReference>
<comment type="caution">
    <text evidence="11">The sequence shown here is derived from an EMBL/GenBank/DDBJ whole genome shotgun (WGS) entry which is preliminary data.</text>
</comment>
<dbReference type="InterPro" id="IPR036366">
    <property type="entry name" value="PGBDSf"/>
</dbReference>
<dbReference type="EMBL" id="CACTIH010000333">
    <property type="protein sequence ID" value="CAA2959568.1"/>
    <property type="molecule type" value="Genomic_DNA"/>
</dbReference>
<dbReference type="InterPro" id="IPR021158">
    <property type="entry name" value="Pept_M10A_Zn_BS"/>
</dbReference>
<reference evidence="11 12" key="1">
    <citation type="submission" date="2019-12" db="EMBL/GenBank/DDBJ databases">
        <authorList>
            <person name="Alioto T."/>
            <person name="Alioto T."/>
            <person name="Gomez Garrido J."/>
        </authorList>
    </citation>
    <scope>NUCLEOTIDE SEQUENCE [LARGE SCALE GENOMIC DNA]</scope>
</reference>
<feature type="region of interest" description="Disordered" evidence="9">
    <location>
        <begin position="1"/>
        <end position="20"/>
    </location>
</feature>
<evidence type="ECO:0000256" key="5">
    <source>
        <dbReference type="ARBA" id="ARBA00022801"/>
    </source>
</evidence>
<keyword evidence="4" id="KW-0732">Signal</keyword>
<evidence type="ECO:0000256" key="8">
    <source>
        <dbReference type="ARBA" id="ARBA00023145"/>
    </source>
</evidence>
<dbReference type="AlphaFoldDB" id="A0A8S0Q0N8"/>
<keyword evidence="5" id="KW-0378">Hydrolase</keyword>
<name>A0A8S0Q0N8_OLEEU</name>
<accession>A0A8S0Q0N8</accession>
<dbReference type="SUPFAM" id="SSF47090">
    <property type="entry name" value="PGBD-like"/>
    <property type="match status" value="1"/>
</dbReference>
<dbReference type="PANTHER" id="PTHR10201:SF323">
    <property type="entry name" value="MATRIX METALLOPROTEINASE-21"/>
    <property type="match status" value="1"/>
</dbReference>
<evidence type="ECO:0000256" key="9">
    <source>
        <dbReference type="SAM" id="MobiDB-lite"/>
    </source>
</evidence>
<comment type="cofactor">
    <cofactor evidence="1">
        <name>Zn(2+)</name>
        <dbReference type="ChEBI" id="CHEBI:29105"/>
    </cofactor>
</comment>
<keyword evidence="6" id="KW-0862">Zinc</keyword>
<evidence type="ECO:0000313" key="11">
    <source>
        <dbReference type="EMBL" id="CAA2959568.1"/>
    </source>
</evidence>
<dbReference type="InterPro" id="IPR036365">
    <property type="entry name" value="PGBD-like_sf"/>
</dbReference>
<keyword evidence="3" id="KW-0479">Metal-binding</keyword>
<evidence type="ECO:0000256" key="4">
    <source>
        <dbReference type="ARBA" id="ARBA00022729"/>
    </source>
</evidence>
<sequence>MKIEEWDQSSWPNQGSKKGDHVEGLYRVKKYFNQFGYLDTIDASKKDVFDDALESAVKTYQLNYNLEITGILDSHTVSFMMMPRCGVPDIIDGNNGMYS</sequence>
<dbReference type="PANTHER" id="PTHR10201">
    <property type="entry name" value="MATRIX METALLOPROTEINASE"/>
    <property type="match status" value="1"/>
</dbReference>
<dbReference type="GO" id="GO:0008270">
    <property type="term" value="F:zinc ion binding"/>
    <property type="evidence" value="ECO:0007669"/>
    <property type="project" value="InterPro"/>
</dbReference>
<dbReference type="InterPro" id="IPR002477">
    <property type="entry name" value="Peptidoglycan-bd-like"/>
</dbReference>
<keyword evidence="12" id="KW-1185">Reference proteome</keyword>
<evidence type="ECO:0000259" key="10">
    <source>
        <dbReference type="Pfam" id="PF01471"/>
    </source>
</evidence>
<feature type="domain" description="Peptidoglycan binding-like" evidence="10">
    <location>
        <begin position="26"/>
        <end position="80"/>
    </location>
</feature>
<dbReference type="Pfam" id="PF01471">
    <property type="entry name" value="PG_binding_1"/>
    <property type="match status" value="1"/>
</dbReference>
<evidence type="ECO:0000256" key="3">
    <source>
        <dbReference type="ARBA" id="ARBA00022723"/>
    </source>
</evidence>
<evidence type="ECO:0000256" key="2">
    <source>
        <dbReference type="ARBA" id="ARBA00022670"/>
    </source>
</evidence>
<dbReference type="Gramene" id="OE9A099635T1">
    <property type="protein sequence ID" value="OE9A099635C1"/>
    <property type="gene ID" value="OE9A099635"/>
</dbReference>
<keyword evidence="2" id="KW-0645">Protease</keyword>
<dbReference type="GO" id="GO:0030574">
    <property type="term" value="P:collagen catabolic process"/>
    <property type="evidence" value="ECO:0007669"/>
    <property type="project" value="TreeGrafter"/>
</dbReference>